<keyword evidence="15" id="KW-1185">Reference proteome</keyword>
<keyword evidence="4 13" id="KW-0963">Cytoplasm</keyword>
<dbReference type="GO" id="GO:0005737">
    <property type="term" value="C:cytoplasm"/>
    <property type="evidence" value="ECO:0007669"/>
    <property type="project" value="UniProtKB-SubCell"/>
</dbReference>
<dbReference type="FunFam" id="3.40.1780.10:FF:000001">
    <property type="entry name" value="S-adenosylmethionine:tRNA ribosyltransferase-isomerase"/>
    <property type="match status" value="1"/>
</dbReference>
<evidence type="ECO:0000256" key="1">
    <source>
        <dbReference type="ARBA" id="ARBA00004496"/>
    </source>
</evidence>
<sequence>MTKLTNEQQLNVNDFDFDLPEELIAQTPLLDRTSSRLLVMDKETGAVEHKHFRDILGHLHEGDTLVLNDTRVLPARLMGTKEETGANIEVLLLKQTEEDVWETLVKPAKKVKVGTVVSFGDGLLRAECTGVLDHGGRYFKFIYDGIFYEILDQLGEMPLPPYIREKLEDQDRYQTVFAKERGSAAAPTAGLHFTDELLEEIRKKGVNIAFITLHVGLGTFRPVSVESIEDHEMHAEFYRITKETADLINETKQQGGRVISVGTTSTRTLESVAKKFGGQLQEDNGWTDIFIYPGYEFEAVDGLITNFHLPKSTLVMLVSAMSNRDAILNAYHEAVEERYRFFSFGDAMFIEPQKKETES</sequence>
<dbReference type="Pfam" id="PF02547">
    <property type="entry name" value="Queuosine_synth"/>
    <property type="match status" value="1"/>
</dbReference>
<comment type="pathway">
    <text evidence="2 13">tRNA modification; tRNA-queuosine biosynthesis.</text>
</comment>
<dbReference type="SUPFAM" id="SSF111337">
    <property type="entry name" value="QueA-like"/>
    <property type="match status" value="1"/>
</dbReference>
<reference evidence="14 15" key="1">
    <citation type="submission" date="2018-06" db="EMBL/GenBank/DDBJ databases">
        <title>The draft genome sequences of strains SCU63 and S1.</title>
        <authorList>
            <person name="Gan L."/>
        </authorList>
    </citation>
    <scope>NUCLEOTIDE SEQUENCE [LARGE SCALE GENOMIC DNA]</scope>
    <source>
        <strain evidence="14 15">S1</strain>
    </source>
</reference>
<evidence type="ECO:0000256" key="11">
    <source>
        <dbReference type="ARBA" id="ARBA00069325"/>
    </source>
</evidence>
<dbReference type="PANTHER" id="PTHR30307:SF0">
    <property type="entry name" value="S-ADENOSYLMETHIONINE:TRNA RIBOSYLTRANSFERASE-ISOMERASE"/>
    <property type="match status" value="1"/>
</dbReference>
<dbReference type="NCBIfam" id="TIGR00113">
    <property type="entry name" value="queA"/>
    <property type="match status" value="1"/>
</dbReference>
<comment type="subunit">
    <text evidence="3 13">Monomer.</text>
</comment>
<protein>
    <recommendedName>
        <fullName evidence="11 13">S-adenosylmethionine:tRNA ribosyltransferase-isomerase</fullName>
        <ecNumber evidence="10 13">2.4.99.17</ecNumber>
    </recommendedName>
    <alternativeName>
        <fullName evidence="12 13">Queuosine biosynthesis protein QueA</fullName>
    </alternativeName>
</protein>
<evidence type="ECO:0000256" key="6">
    <source>
        <dbReference type="ARBA" id="ARBA00022691"/>
    </source>
</evidence>
<dbReference type="NCBIfam" id="NF001140">
    <property type="entry name" value="PRK00147.1"/>
    <property type="match status" value="1"/>
</dbReference>
<dbReference type="HAMAP" id="MF_00113">
    <property type="entry name" value="QueA"/>
    <property type="match status" value="1"/>
</dbReference>
<organism evidence="14 15">
    <name type="scientific">Planococcus maitriensis</name>
    <dbReference type="NCBI Taxonomy" id="221799"/>
    <lineage>
        <taxon>Bacteria</taxon>
        <taxon>Bacillati</taxon>
        <taxon>Bacillota</taxon>
        <taxon>Bacilli</taxon>
        <taxon>Bacillales</taxon>
        <taxon>Caryophanaceae</taxon>
        <taxon>Planococcus</taxon>
    </lineage>
</organism>
<dbReference type="Gene3D" id="3.40.1780.10">
    <property type="entry name" value="QueA-like"/>
    <property type="match status" value="1"/>
</dbReference>
<comment type="caution">
    <text evidence="14">The sequence shown here is derived from an EMBL/GenBank/DDBJ whole genome shotgun (WGS) entry which is preliminary data.</text>
</comment>
<comment type="catalytic activity">
    <reaction evidence="8 13">
        <text>7-aminomethyl-7-carbaguanosine(34) in tRNA + S-adenosyl-L-methionine = epoxyqueuosine(34) in tRNA + adenine + L-methionine + 2 H(+)</text>
        <dbReference type="Rhea" id="RHEA:32155"/>
        <dbReference type="Rhea" id="RHEA-COMP:10342"/>
        <dbReference type="Rhea" id="RHEA-COMP:18582"/>
        <dbReference type="ChEBI" id="CHEBI:15378"/>
        <dbReference type="ChEBI" id="CHEBI:16708"/>
        <dbReference type="ChEBI" id="CHEBI:57844"/>
        <dbReference type="ChEBI" id="CHEBI:59789"/>
        <dbReference type="ChEBI" id="CHEBI:82833"/>
        <dbReference type="ChEBI" id="CHEBI:194443"/>
        <dbReference type="EC" id="2.4.99.17"/>
    </reaction>
</comment>
<proteinExistence type="inferred from homology"/>
<dbReference type="UniPathway" id="UPA00392"/>
<evidence type="ECO:0000256" key="2">
    <source>
        <dbReference type="ARBA" id="ARBA00004691"/>
    </source>
</evidence>
<dbReference type="GO" id="GO:0051075">
    <property type="term" value="F:S-adenosylmethionine:tRNA ribosyltransferase-isomerase activity"/>
    <property type="evidence" value="ECO:0007669"/>
    <property type="project" value="UniProtKB-EC"/>
</dbReference>
<keyword evidence="7 13" id="KW-0671">Queuosine biosynthesis</keyword>
<dbReference type="InterPro" id="IPR036100">
    <property type="entry name" value="QueA_sf"/>
</dbReference>
<comment type="subcellular location">
    <subcellularLocation>
        <location evidence="1 13">Cytoplasm</location>
    </subcellularLocation>
</comment>
<evidence type="ECO:0000256" key="12">
    <source>
        <dbReference type="ARBA" id="ARBA00076160"/>
    </source>
</evidence>
<evidence type="ECO:0000256" key="7">
    <source>
        <dbReference type="ARBA" id="ARBA00022785"/>
    </source>
</evidence>
<evidence type="ECO:0000256" key="9">
    <source>
        <dbReference type="ARBA" id="ARBA00061210"/>
    </source>
</evidence>
<name>A0A365K8V5_9BACL</name>
<dbReference type="EC" id="2.4.99.17" evidence="10 13"/>
<keyword evidence="5 13" id="KW-0808">Transferase</keyword>
<comment type="similarity">
    <text evidence="9 13">Belongs to the QueA family.</text>
</comment>
<evidence type="ECO:0000256" key="13">
    <source>
        <dbReference type="HAMAP-Rule" id="MF_00113"/>
    </source>
</evidence>
<dbReference type="Proteomes" id="UP000251869">
    <property type="component" value="Unassembled WGS sequence"/>
</dbReference>
<dbReference type="AlphaFoldDB" id="A0A365K8V5"/>
<accession>A0A365K8V5</accession>
<evidence type="ECO:0000256" key="8">
    <source>
        <dbReference type="ARBA" id="ARBA00052751"/>
    </source>
</evidence>
<keyword evidence="14" id="KW-0413">Isomerase</keyword>
<keyword evidence="6 13" id="KW-0949">S-adenosyl-L-methionine</keyword>
<dbReference type="PANTHER" id="PTHR30307">
    <property type="entry name" value="S-ADENOSYLMETHIONINE:TRNA RIBOSYLTRANSFERASE-ISOMERASE"/>
    <property type="match status" value="1"/>
</dbReference>
<dbReference type="InterPro" id="IPR042118">
    <property type="entry name" value="QueA_dom1"/>
</dbReference>
<dbReference type="InterPro" id="IPR003699">
    <property type="entry name" value="QueA"/>
</dbReference>
<evidence type="ECO:0000256" key="4">
    <source>
        <dbReference type="ARBA" id="ARBA00022490"/>
    </source>
</evidence>
<gene>
    <name evidence="13" type="primary">queA</name>
    <name evidence="14" type="ORF">DP119_07775</name>
</gene>
<dbReference type="InterPro" id="IPR042119">
    <property type="entry name" value="QueA_dom2"/>
</dbReference>
<evidence type="ECO:0000256" key="10">
    <source>
        <dbReference type="ARBA" id="ARBA00066503"/>
    </source>
</evidence>
<dbReference type="GO" id="GO:0008616">
    <property type="term" value="P:tRNA queuosine(34) biosynthetic process"/>
    <property type="evidence" value="ECO:0007669"/>
    <property type="project" value="UniProtKB-UniRule"/>
</dbReference>
<evidence type="ECO:0000256" key="3">
    <source>
        <dbReference type="ARBA" id="ARBA00011245"/>
    </source>
</evidence>
<dbReference type="Gene3D" id="2.40.10.240">
    <property type="entry name" value="QueA-like"/>
    <property type="match status" value="1"/>
</dbReference>
<comment type="function">
    <text evidence="13">Transfers and isomerizes the ribose moiety from AdoMet to the 7-aminomethyl group of 7-deazaguanine (preQ1-tRNA) to give epoxyqueuosine (oQ-tRNA).</text>
</comment>
<evidence type="ECO:0000256" key="5">
    <source>
        <dbReference type="ARBA" id="ARBA00022679"/>
    </source>
</evidence>
<dbReference type="FunFam" id="2.40.10.240:FF:000002">
    <property type="entry name" value="S-adenosylmethionine:tRNA ribosyltransferase-isomerase"/>
    <property type="match status" value="1"/>
</dbReference>
<dbReference type="EMBL" id="QLZQ01000002">
    <property type="protein sequence ID" value="RAZ68554.1"/>
    <property type="molecule type" value="Genomic_DNA"/>
</dbReference>
<evidence type="ECO:0000313" key="15">
    <source>
        <dbReference type="Proteomes" id="UP000251869"/>
    </source>
</evidence>
<keyword evidence="14" id="KW-0328">Glycosyltransferase</keyword>
<evidence type="ECO:0000313" key="14">
    <source>
        <dbReference type="EMBL" id="RAZ68554.1"/>
    </source>
</evidence>